<dbReference type="OrthoDB" id="9806785at2"/>
<dbReference type="RefSeq" id="WP_069960717.1">
    <property type="nucleotide sequence ID" value="NZ_CP016094.1"/>
</dbReference>
<dbReference type="KEGG" id="obg:Verru16b_00397"/>
<dbReference type="InterPro" id="IPR002657">
    <property type="entry name" value="BilAc:Na_symport/Acr3"/>
</dbReference>
<reference evidence="6 7" key="1">
    <citation type="submission" date="2016-06" db="EMBL/GenBank/DDBJ databases">
        <title>Three novel species with peptidoglycan cell walls form the new genus Lacunisphaera gen. nov. in the family Opitutaceae of the verrucomicrobial subdivision 4.</title>
        <authorList>
            <person name="Rast P."/>
            <person name="Gloeckner I."/>
            <person name="Jogler M."/>
            <person name="Boedeker C."/>
            <person name="Jeske O."/>
            <person name="Wiegand S."/>
            <person name="Reinhardt R."/>
            <person name="Schumann P."/>
            <person name="Rohde M."/>
            <person name="Spring S."/>
            <person name="Gloeckner F.O."/>
            <person name="Jogler C."/>
        </authorList>
    </citation>
    <scope>NUCLEOTIDE SEQUENCE [LARGE SCALE GENOMIC DNA]</scope>
    <source>
        <strain evidence="6 7">IG16b</strain>
    </source>
</reference>
<dbReference type="EMBL" id="CP016094">
    <property type="protein sequence ID" value="AOS43354.1"/>
    <property type="molecule type" value="Genomic_DNA"/>
</dbReference>
<gene>
    <name evidence="6" type="ORF">Verru16b_00397</name>
</gene>
<evidence type="ECO:0000256" key="5">
    <source>
        <dbReference type="SAM" id="Phobius"/>
    </source>
</evidence>
<feature type="transmembrane region" description="Helical" evidence="5">
    <location>
        <begin position="67"/>
        <end position="84"/>
    </location>
</feature>
<dbReference type="Gene3D" id="1.20.1530.20">
    <property type="match status" value="1"/>
</dbReference>
<evidence type="ECO:0000256" key="4">
    <source>
        <dbReference type="ARBA" id="ARBA00023136"/>
    </source>
</evidence>
<feature type="transmembrane region" description="Helical" evidence="5">
    <location>
        <begin position="191"/>
        <end position="213"/>
    </location>
</feature>
<dbReference type="Pfam" id="PF01758">
    <property type="entry name" value="SBF"/>
    <property type="match status" value="1"/>
</dbReference>
<dbReference type="AlphaFoldDB" id="A0A1D8AR37"/>
<evidence type="ECO:0000313" key="6">
    <source>
        <dbReference type="EMBL" id="AOS43354.1"/>
    </source>
</evidence>
<dbReference type="Proteomes" id="UP000095228">
    <property type="component" value="Chromosome"/>
</dbReference>
<comment type="subcellular location">
    <subcellularLocation>
        <location evidence="1">Membrane</location>
        <topology evidence="1">Multi-pass membrane protein</topology>
    </subcellularLocation>
</comment>
<feature type="transmembrane region" description="Helical" evidence="5">
    <location>
        <begin position="160"/>
        <end position="179"/>
    </location>
</feature>
<dbReference type="PANTHER" id="PTHR10361:SF28">
    <property type="entry name" value="P3 PROTEIN-RELATED"/>
    <property type="match status" value="1"/>
</dbReference>
<keyword evidence="4 5" id="KW-0472">Membrane</keyword>
<protein>
    <submittedName>
        <fullName evidence="6">Sodium Bile acid symporter family protein</fullName>
    </submittedName>
</protein>
<feature type="transmembrane region" description="Helical" evidence="5">
    <location>
        <begin position="37"/>
        <end position="55"/>
    </location>
</feature>
<dbReference type="InterPro" id="IPR004710">
    <property type="entry name" value="Bilac:Na_transpt"/>
</dbReference>
<feature type="transmembrane region" description="Helical" evidence="5">
    <location>
        <begin position="125"/>
        <end position="148"/>
    </location>
</feature>
<sequence length="308" mass="32746">MSRVLTLLTNAFPVWVVVLAALALVEPTWFTWFGGPWITWGLAVIMLGMGLTLTFDDFRSVTRLPKAVALGFVAQFTIMPFLGWSLGRLFALETPYAVGLILVACCPGGTASNVVTYLARANVCLSVVMTMCSTFAAVALTPLLTSWLAGALVEVDAWGMFRSTVQIVIAPVVIGVLVNRFAPRLVQRVQVGLPLVSVVVIALICASIIGGSAAAVQGAAWRLLGAVFGLHAGGFALGYLAARVLRFDQTIARTVSIEVGMQNSGLGVALARKHFADPLTAVPCAISSVFHSVIGSILAGWWRWRSRS</sequence>
<keyword evidence="7" id="KW-1185">Reference proteome</keyword>
<proteinExistence type="predicted"/>
<keyword evidence="2 5" id="KW-0812">Transmembrane</keyword>
<accession>A0A1D8AR37</accession>
<feature type="transmembrane region" description="Helical" evidence="5">
    <location>
        <begin position="96"/>
        <end position="118"/>
    </location>
</feature>
<feature type="transmembrane region" description="Helical" evidence="5">
    <location>
        <begin position="219"/>
        <end position="242"/>
    </location>
</feature>
<keyword evidence="3 5" id="KW-1133">Transmembrane helix</keyword>
<feature type="transmembrane region" description="Helical" evidence="5">
    <location>
        <begin position="7"/>
        <end position="25"/>
    </location>
</feature>
<dbReference type="PANTHER" id="PTHR10361">
    <property type="entry name" value="SODIUM-BILE ACID COTRANSPORTER"/>
    <property type="match status" value="1"/>
</dbReference>
<dbReference type="InterPro" id="IPR038770">
    <property type="entry name" value="Na+/solute_symporter_sf"/>
</dbReference>
<evidence type="ECO:0000256" key="2">
    <source>
        <dbReference type="ARBA" id="ARBA00022692"/>
    </source>
</evidence>
<evidence type="ECO:0000313" key="7">
    <source>
        <dbReference type="Proteomes" id="UP000095228"/>
    </source>
</evidence>
<dbReference type="GO" id="GO:0016020">
    <property type="term" value="C:membrane"/>
    <property type="evidence" value="ECO:0007669"/>
    <property type="project" value="UniProtKB-SubCell"/>
</dbReference>
<name>A0A1D8AR37_9BACT</name>
<evidence type="ECO:0000256" key="3">
    <source>
        <dbReference type="ARBA" id="ARBA00022989"/>
    </source>
</evidence>
<evidence type="ECO:0000256" key="1">
    <source>
        <dbReference type="ARBA" id="ARBA00004141"/>
    </source>
</evidence>
<dbReference type="STRING" id="1838286.Verru16b_00397"/>
<organism evidence="6 7">
    <name type="scientific">Lacunisphaera limnophila</name>
    <dbReference type="NCBI Taxonomy" id="1838286"/>
    <lineage>
        <taxon>Bacteria</taxon>
        <taxon>Pseudomonadati</taxon>
        <taxon>Verrucomicrobiota</taxon>
        <taxon>Opitutia</taxon>
        <taxon>Opitutales</taxon>
        <taxon>Opitutaceae</taxon>
        <taxon>Lacunisphaera</taxon>
    </lineage>
</organism>